<dbReference type="Gene3D" id="3.90.1150.180">
    <property type="match status" value="1"/>
</dbReference>
<dbReference type="UniPathway" id="UPA00906">
    <property type="reaction ID" value="UER00896"/>
</dbReference>
<organism evidence="12 13">
    <name type="scientific">Trinickia soli</name>
    <dbReference type="NCBI Taxonomy" id="380675"/>
    <lineage>
        <taxon>Bacteria</taxon>
        <taxon>Pseudomonadati</taxon>
        <taxon>Pseudomonadota</taxon>
        <taxon>Betaproteobacteria</taxon>
        <taxon>Burkholderiales</taxon>
        <taxon>Burkholderiaceae</taxon>
        <taxon>Trinickia</taxon>
    </lineage>
</organism>
<comment type="cofactor">
    <cofactor evidence="1 8 9">
        <name>pyridoxal 5'-phosphate</name>
        <dbReference type="ChEBI" id="CHEBI:597326"/>
    </cofactor>
</comment>
<gene>
    <name evidence="8" type="primary">selA</name>
    <name evidence="12" type="ORF">C0Z19_15975</name>
</gene>
<dbReference type="HAMAP" id="MF_00423">
    <property type="entry name" value="SelA"/>
    <property type="match status" value="1"/>
</dbReference>
<comment type="subcellular location">
    <subcellularLocation>
        <location evidence="8">Cytoplasm</location>
    </subcellularLocation>
</comment>
<comment type="similarity">
    <text evidence="7 8">Belongs to the SelA family.</text>
</comment>
<dbReference type="AlphaFoldDB" id="A0A2N7W273"/>
<keyword evidence="13" id="KW-1185">Reference proteome</keyword>
<reference evidence="12 13" key="1">
    <citation type="submission" date="2018-01" db="EMBL/GenBank/DDBJ databases">
        <title>Whole genome analyses suggest that Burkholderia sensu lato contains two further novel genera in the rhizoxinica-symbiotica group Mycetohabitans gen. nov., and Trinickia gen. nov.: implications for the evolution of diazotrophy and nodulation in the Burkholderiaceae.</title>
        <authorList>
            <person name="Estrada-de los Santos P."/>
            <person name="Palmer M."/>
            <person name="Chavez-Ramirez B."/>
            <person name="Beukes C."/>
            <person name="Steenkamp E.T."/>
            <person name="Hirsch A.M."/>
            <person name="Manyaka P."/>
            <person name="Maluk M."/>
            <person name="Lafos M."/>
            <person name="Crook M."/>
            <person name="Gross E."/>
            <person name="Simon M.F."/>
            <person name="Bueno dos Reis Junior F."/>
            <person name="Poole P.S."/>
            <person name="Venter S.N."/>
            <person name="James E.K."/>
        </authorList>
    </citation>
    <scope>NUCLEOTIDE SEQUENCE [LARGE SCALE GENOMIC DNA]</scope>
    <source>
        <strain evidence="12 13">GP25-8</strain>
    </source>
</reference>
<dbReference type="Pfam" id="PF03841">
    <property type="entry name" value="SelA"/>
    <property type="match status" value="1"/>
</dbReference>
<evidence type="ECO:0000256" key="8">
    <source>
        <dbReference type="HAMAP-Rule" id="MF_00423"/>
    </source>
</evidence>
<dbReference type="InterPro" id="IPR018319">
    <property type="entry name" value="SelA-like"/>
</dbReference>
<dbReference type="NCBIfam" id="TIGR00474">
    <property type="entry name" value="selA"/>
    <property type="match status" value="1"/>
</dbReference>
<dbReference type="EC" id="2.9.1.1" evidence="8"/>
<feature type="domain" description="L-seryl-tRNA selenium transferase N-terminal" evidence="11">
    <location>
        <begin position="21"/>
        <end position="60"/>
    </location>
</feature>
<evidence type="ECO:0000256" key="2">
    <source>
        <dbReference type="ARBA" id="ARBA00022490"/>
    </source>
</evidence>
<dbReference type="Gene3D" id="3.40.640.10">
    <property type="entry name" value="Type I PLP-dependent aspartate aminotransferase-like (Major domain)"/>
    <property type="match status" value="1"/>
</dbReference>
<protein>
    <recommendedName>
        <fullName evidence="8">L-seryl-tRNA(Sec) selenium transferase</fullName>
        <ecNumber evidence="8">2.9.1.1</ecNumber>
    </recommendedName>
    <alternativeName>
        <fullName evidence="8">Selenocysteine synthase</fullName>
        <shortName evidence="8">Sec synthase</shortName>
    </alternativeName>
    <alternativeName>
        <fullName evidence="8">Selenocysteinyl-tRNA(Sec) synthase</fullName>
    </alternativeName>
</protein>
<evidence type="ECO:0000256" key="7">
    <source>
        <dbReference type="ARBA" id="ARBA00044507"/>
    </source>
</evidence>
<dbReference type="PANTHER" id="PTHR32328:SF0">
    <property type="entry name" value="L-SERYL-TRNA(SEC) SELENIUM TRANSFERASE"/>
    <property type="match status" value="1"/>
</dbReference>
<evidence type="ECO:0000256" key="6">
    <source>
        <dbReference type="ARBA" id="ARBA00023266"/>
    </source>
</evidence>
<evidence type="ECO:0000256" key="9">
    <source>
        <dbReference type="PIRSR" id="PIRSR618319-50"/>
    </source>
</evidence>
<dbReference type="PANTHER" id="PTHR32328">
    <property type="entry name" value="L-SERYL-TRNA(SEC) SELENIUM TRANSFERASE"/>
    <property type="match status" value="1"/>
</dbReference>
<keyword evidence="2 8" id="KW-0963">Cytoplasm</keyword>
<evidence type="ECO:0000256" key="3">
    <source>
        <dbReference type="ARBA" id="ARBA00022679"/>
    </source>
</evidence>
<sequence length="489" mass="52229">MSGSTTDSVGRVGERSGRGGLARLPSVERVLTAPAAAPLIDTYGRTRVLEAIRQTLTAWRDAAVLTHASSLDEVPDEVPDEAAVASMAKTWLEKESASRLRPVFNLTGTVLHTNLGRALLPEAAVRELVEAMTQAVNLEFNLSTGKRGDRDDVVAELLCELTGAQAATVVNNNAAAVLLMLSGLAARKDVVVSRGELVEIGGSFRIPDIMRSAGARLREVGTTNRTHRSDYEAAIDSRTALLMKVHCSNYAISGFTKAVELPELSALAHSHGLPAVVDLGSGTLADLAQWGLPHEPTVREAIEAGADLVTFSGDKLLGGPQAGLIVGRGDLVAKLKKHPLKRALRAGKLTLAALEAVLRLYRAPEFLPEKLTTLRLLTRPVSAIQTCAERVAPAFRLAAGEVFAVTVEPMQSQIGSGALPVDRLPSYGLVVRRAGGKRGGRALMLLEERLRSWPRPVIGRIADDALRLDLRCLEAADEAAFVRQCVEMT</sequence>
<evidence type="ECO:0000256" key="1">
    <source>
        <dbReference type="ARBA" id="ARBA00001933"/>
    </source>
</evidence>
<keyword evidence="4 8" id="KW-0663">Pyridoxal phosphate</keyword>
<keyword evidence="6 8" id="KW-0711">Selenium</keyword>
<dbReference type="SUPFAM" id="SSF53383">
    <property type="entry name" value="PLP-dependent transferases"/>
    <property type="match status" value="1"/>
</dbReference>
<feature type="modified residue" description="N6-(pyridoxal phosphate)lysine" evidence="8 9">
    <location>
        <position position="315"/>
    </location>
</feature>
<dbReference type="InterPro" id="IPR025862">
    <property type="entry name" value="SelA_trans_N_dom"/>
</dbReference>
<keyword evidence="3 8" id="KW-0808">Transferase</keyword>
<dbReference type="Proteomes" id="UP000235347">
    <property type="component" value="Unassembled WGS sequence"/>
</dbReference>
<dbReference type="GO" id="GO:0004125">
    <property type="term" value="F:L-seryl-tRNA(Sec) selenium transferase activity"/>
    <property type="evidence" value="ECO:0007669"/>
    <property type="project" value="UniProtKB-UniRule"/>
</dbReference>
<dbReference type="EMBL" id="PNYB01000012">
    <property type="protein sequence ID" value="PMS23494.1"/>
    <property type="molecule type" value="Genomic_DNA"/>
</dbReference>
<comment type="pathway">
    <text evidence="8">Aminoacyl-tRNA biosynthesis; selenocysteinyl-tRNA(Sec) biosynthesis; selenocysteinyl-tRNA(Sec) from L-seryl-tRNA(Sec) (bacterial route): step 1/1.</text>
</comment>
<dbReference type="Pfam" id="PF12390">
    <property type="entry name" value="Se-cys_synth_N"/>
    <property type="match status" value="1"/>
</dbReference>
<comment type="catalytic activity">
    <reaction evidence="8">
        <text>L-seryl-tRNA(Sec) + selenophosphate + H(+) = L-selenocysteinyl-tRNA(Sec) + phosphate</text>
        <dbReference type="Rhea" id="RHEA:22728"/>
        <dbReference type="Rhea" id="RHEA-COMP:9742"/>
        <dbReference type="Rhea" id="RHEA-COMP:9743"/>
        <dbReference type="ChEBI" id="CHEBI:15378"/>
        <dbReference type="ChEBI" id="CHEBI:16144"/>
        <dbReference type="ChEBI" id="CHEBI:43474"/>
        <dbReference type="ChEBI" id="CHEBI:78533"/>
        <dbReference type="ChEBI" id="CHEBI:78573"/>
        <dbReference type="EC" id="2.9.1.1"/>
    </reaction>
</comment>
<dbReference type="InterPro" id="IPR004534">
    <property type="entry name" value="SelA_trans"/>
</dbReference>
<evidence type="ECO:0000259" key="11">
    <source>
        <dbReference type="Pfam" id="PF12390"/>
    </source>
</evidence>
<dbReference type="GO" id="GO:0005737">
    <property type="term" value="C:cytoplasm"/>
    <property type="evidence" value="ECO:0007669"/>
    <property type="project" value="UniProtKB-SubCell"/>
</dbReference>
<keyword evidence="5 8" id="KW-0648">Protein biosynthesis</keyword>
<evidence type="ECO:0000256" key="4">
    <source>
        <dbReference type="ARBA" id="ARBA00022898"/>
    </source>
</evidence>
<comment type="caution">
    <text evidence="12">The sequence shown here is derived from an EMBL/GenBank/DDBJ whole genome shotgun (WGS) entry which is preliminary data.</text>
</comment>
<evidence type="ECO:0000313" key="12">
    <source>
        <dbReference type="EMBL" id="PMS23494.1"/>
    </source>
</evidence>
<dbReference type="GO" id="GO:0001514">
    <property type="term" value="P:selenocysteine incorporation"/>
    <property type="evidence" value="ECO:0007669"/>
    <property type="project" value="UniProtKB-UniRule"/>
</dbReference>
<comment type="function">
    <text evidence="8">Converts seryl-tRNA(Sec) to selenocysteinyl-tRNA(Sec) required for selenoprotein biosynthesis.</text>
</comment>
<feature type="region of interest" description="Disordered" evidence="10">
    <location>
        <begin position="1"/>
        <end position="20"/>
    </location>
</feature>
<proteinExistence type="inferred from homology"/>
<dbReference type="InterPro" id="IPR015421">
    <property type="entry name" value="PyrdxlP-dep_Trfase_major"/>
</dbReference>
<evidence type="ECO:0000256" key="10">
    <source>
        <dbReference type="SAM" id="MobiDB-lite"/>
    </source>
</evidence>
<accession>A0A2N7W273</accession>
<dbReference type="FunFam" id="3.40.640.10:FF:000028">
    <property type="entry name" value="L-seryl-tRNA(Sec) selenium transferase"/>
    <property type="match status" value="1"/>
</dbReference>
<dbReference type="GO" id="GO:0001717">
    <property type="term" value="P:conversion of seryl-tRNAsec to selenocys-tRNAsec"/>
    <property type="evidence" value="ECO:0007669"/>
    <property type="project" value="UniProtKB-UniRule"/>
</dbReference>
<name>A0A2N7W273_9BURK</name>
<evidence type="ECO:0000256" key="5">
    <source>
        <dbReference type="ARBA" id="ARBA00022917"/>
    </source>
</evidence>
<dbReference type="InterPro" id="IPR015424">
    <property type="entry name" value="PyrdxlP-dep_Trfase"/>
</dbReference>
<evidence type="ECO:0000313" key="13">
    <source>
        <dbReference type="Proteomes" id="UP000235347"/>
    </source>
</evidence>
<dbReference type="RefSeq" id="WP_102610795.1">
    <property type="nucleotide sequence ID" value="NZ_CADIKD010000015.1"/>
</dbReference>